<accession>A0A8S9YZW3</accession>
<feature type="region of interest" description="Disordered" evidence="9">
    <location>
        <begin position="421"/>
        <end position="443"/>
    </location>
</feature>
<feature type="transmembrane region" description="Helical" evidence="10">
    <location>
        <begin position="914"/>
        <end position="930"/>
    </location>
</feature>
<feature type="compositionally biased region" description="Polar residues" evidence="9">
    <location>
        <begin position="207"/>
        <end position="234"/>
    </location>
</feature>
<dbReference type="Pfam" id="PF00690">
    <property type="entry name" value="Cation_ATPase_N"/>
    <property type="match status" value="1"/>
</dbReference>
<dbReference type="GO" id="GO:0005524">
    <property type="term" value="F:ATP binding"/>
    <property type="evidence" value="ECO:0007669"/>
    <property type="project" value="UniProtKB-KW"/>
</dbReference>
<evidence type="ECO:0000256" key="2">
    <source>
        <dbReference type="ARBA" id="ARBA00012790"/>
    </source>
</evidence>
<keyword evidence="3 10" id="KW-0812">Transmembrane</keyword>
<feature type="transmembrane region" description="Helical" evidence="10">
    <location>
        <begin position="881"/>
        <end position="902"/>
    </location>
</feature>
<evidence type="ECO:0000256" key="3">
    <source>
        <dbReference type="ARBA" id="ARBA00022692"/>
    </source>
</evidence>
<evidence type="ECO:0000256" key="1">
    <source>
        <dbReference type="ARBA" id="ARBA00004141"/>
    </source>
</evidence>
<dbReference type="Pfam" id="PF00122">
    <property type="entry name" value="E1-E2_ATPase"/>
    <property type="match status" value="1"/>
</dbReference>
<dbReference type="Gene3D" id="2.70.150.10">
    <property type="entry name" value="Calcium-transporting ATPase, cytoplasmic transduction domain A"/>
    <property type="match status" value="2"/>
</dbReference>
<feature type="transmembrane region" description="Helical" evidence="10">
    <location>
        <begin position="332"/>
        <end position="358"/>
    </location>
</feature>
<dbReference type="InterPro" id="IPR018303">
    <property type="entry name" value="ATPase_P-typ_P_site"/>
</dbReference>
<keyword evidence="5" id="KW-0067">ATP-binding</keyword>
<feature type="transmembrane region" description="Helical" evidence="10">
    <location>
        <begin position="90"/>
        <end position="107"/>
    </location>
</feature>
<gene>
    <name evidence="12" type="ORF">EG68_04493</name>
</gene>
<feature type="compositionally biased region" description="Low complexity" evidence="9">
    <location>
        <begin position="192"/>
        <end position="204"/>
    </location>
</feature>
<evidence type="ECO:0000256" key="8">
    <source>
        <dbReference type="ARBA" id="ARBA00023136"/>
    </source>
</evidence>
<dbReference type="InterPro" id="IPR023299">
    <property type="entry name" value="ATPase_P-typ_cyto_dom_N"/>
</dbReference>
<dbReference type="AlphaFoldDB" id="A0A8S9YZW3"/>
<dbReference type="InterPro" id="IPR001757">
    <property type="entry name" value="P_typ_ATPase"/>
</dbReference>
<dbReference type="PANTHER" id="PTHR42861">
    <property type="entry name" value="CALCIUM-TRANSPORTING ATPASE"/>
    <property type="match status" value="1"/>
</dbReference>
<dbReference type="Gene3D" id="1.20.1110.10">
    <property type="entry name" value="Calcium-transporting ATPase, transmembrane domain"/>
    <property type="match status" value="2"/>
</dbReference>
<dbReference type="Proteomes" id="UP000822476">
    <property type="component" value="Unassembled WGS sequence"/>
</dbReference>
<dbReference type="Gene3D" id="3.40.1110.10">
    <property type="entry name" value="Calcium-transporting ATPase, cytoplasmic domain N"/>
    <property type="match status" value="1"/>
</dbReference>
<feature type="transmembrane region" description="Helical" evidence="10">
    <location>
        <begin position="67"/>
        <end position="84"/>
    </location>
</feature>
<reference evidence="12" key="1">
    <citation type="submission" date="2019-07" db="EMBL/GenBank/DDBJ databases">
        <title>Annotation for the trematode Paragonimus miyazaki's.</title>
        <authorList>
            <person name="Choi Y.-J."/>
        </authorList>
    </citation>
    <scope>NUCLEOTIDE SEQUENCE</scope>
    <source>
        <strain evidence="12">Japan</strain>
    </source>
</reference>
<dbReference type="EC" id="7.2.2.10" evidence="2"/>
<feature type="transmembrane region" description="Helical" evidence="10">
    <location>
        <begin position="307"/>
        <end position="326"/>
    </location>
</feature>
<evidence type="ECO:0000256" key="9">
    <source>
        <dbReference type="SAM" id="MobiDB-lite"/>
    </source>
</evidence>
<name>A0A8S9YZW3_9TREM</name>
<dbReference type="SUPFAM" id="SSF56784">
    <property type="entry name" value="HAD-like"/>
    <property type="match status" value="1"/>
</dbReference>
<evidence type="ECO:0000256" key="10">
    <source>
        <dbReference type="SAM" id="Phobius"/>
    </source>
</evidence>
<comment type="caution">
    <text evidence="12">The sequence shown here is derived from an EMBL/GenBank/DDBJ whole genome shotgun (WGS) entry which is preliminary data.</text>
</comment>
<feature type="transmembrane region" description="Helical" evidence="10">
    <location>
        <begin position="950"/>
        <end position="967"/>
    </location>
</feature>
<evidence type="ECO:0000259" key="11">
    <source>
        <dbReference type="SMART" id="SM00831"/>
    </source>
</evidence>
<evidence type="ECO:0000256" key="7">
    <source>
        <dbReference type="ARBA" id="ARBA00022989"/>
    </source>
</evidence>
<dbReference type="Gene3D" id="3.40.50.1000">
    <property type="entry name" value="HAD superfamily/HAD-like"/>
    <property type="match status" value="1"/>
</dbReference>
<evidence type="ECO:0000313" key="13">
    <source>
        <dbReference type="Proteomes" id="UP000822476"/>
    </source>
</evidence>
<dbReference type="Pfam" id="PF13246">
    <property type="entry name" value="Cation_ATPase"/>
    <property type="match status" value="1"/>
</dbReference>
<dbReference type="InterPro" id="IPR023214">
    <property type="entry name" value="HAD_sf"/>
</dbReference>
<dbReference type="Pfam" id="PF00702">
    <property type="entry name" value="Hydrolase"/>
    <property type="match status" value="1"/>
</dbReference>
<dbReference type="SFLD" id="SFLDF00027">
    <property type="entry name" value="p-type_atpase"/>
    <property type="match status" value="1"/>
</dbReference>
<dbReference type="InterPro" id="IPR023298">
    <property type="entry name" value="ATPase_P-typ_TM_dom_sf"/>
</dbReference>
<keyword evidence="7 10" id="KW-1133">Transmembrane helix</keyword>
<evidence type="ECO:0000256" key="6">
    <source>
        <dbReference type="ARBA" id="ARBA00022967"/>
    </source>
</evidence>
<evidence type="ECO:0000313" key="12">
    <source>
        <dbReference type="EMBL" id="KAF7258481.1"/>
    </source>
</evidence>
<dbReference type="InterPro" id="IPR008250">
    <property type="entry name" value="ATPase_P-typ_transduc_dom_A_sf"/>
</dbReference>
<dbReference type="SUPFAM" id="SSF81660">
    <property type="entry name" value="Metal cation-transporting ATPase, ATP-binding domain N"/>
    <property type="match status" value="1"/>
</dbReference>
<evidence type="ECO:0000256" key="5">
    <source>
        <dbReference type="ARBA" id="ARBA00022840"/>
    </source>
</evidence>
<dbReference type="SMART" id="SM00831">
    <property type="entry name" value="Cation_ATPase_N"/>
    <property type="match status" value="1"/>
</dbReference>
<comment type="subcellular location">
    <subcellularLocation>
        <location evidence="1">Membrane</location>
        <topology evidence="1">Multi-pass membrane protein</topology>
    </subcellularLocation>
</comment>
<dbReference type="PROSITE" id="PS00154">
    <property type="entry name" value="ATPASE_E1_E2"/>
    <property type="match status" value="1"/>
</dbReference>
<dbReference type="PRINTS" id="PR00119">
    <property type="entry name" value="CATATPASE"/>
</dbReference>
<feature type="domain" description="Cation-transporting P-type ATPase N-terminal" evidence="11">
    <location>
        <begin position="9"/>
        <end position="83"/>
    </location>
</feature>
<dbReference type="InterPro" id="IPR044492">
    <property type="entry name" value="P_typ_ATPase_HD_dom"/>
</dbReference>
<dbReference type="GO" id="GO:0016020">
    <property type="term" value="C:membrane"/>
    <property type="evidence" value="ECO:0007669"/>
    <property type="project" value="UniProtKB-SubCell"/>
</dbReference>
<dbReference type="GO" id="GO:0016887">
    <property type="term" value="F:ATP hydrolysis activity"/>
    <property type="evidence" value="ECO:0007669"/>
    <property type="project" value="InterPro"/>
</dbReference>
<dbReference type="EMBL" id="JTDE01001701">
    <property type="protein sequence ID" value="KAF7258481.1"/>
    <property type="molecule type" value="Genomic_DNA"/>
</dbReference>
<dbReference type="InterPro" id="IPR004014">
    <property type="entry name" value="ATPase_P-typ_cation-transptr_N"/>
</dbReference>
<organism evidence="12 13">
    <name type="scientific">Paragonimus skrjabini miyazakii</name>
    <dbReference type="NCBI Taxonomy" id="59628"/>
    <lineage>
        <taxon>Eukaryota</taxon>
        <taxon>Metazoa</taxon>
        <taxon>Spiralia</taxon>
        <taxon>Lophotrochozoa</taxon>
        <taxon>Platyhelminthes</taxon>
        <taxon>Trematoda</taxon>
        <taxon>Digenea</taxon>
        <taxon>Plagiorchiida</taxon>
        <taxon>Troglotremata</taxon>
        <taxon>Troglotrematidae</taxon>
        <taxon>Paragonimus</taxon>
    </lineage>
</organism>
<dbReference type="PRINTS" id="PR00120">
    <property type="entry name" value="HATPASE"/>
</dbReference>
<dbReference type="GO" id="GO:0005388">
    <property type="term" value="F:P-type calcium transporter activity"/>
    <property type="evidence" value="ECO:0007669"/>
    <property type="project" value="UniProtKB-EC"/>
</dbReference>
<dbReference type="OrthoDB" id="3352408at2759"/>
<feature type="region of interest" description="Disordered" evidence="9">
    <location>
        <begin position="192"/>
        <end position="234"/>
    </location>
</feature>
<protein>
    <recommendedName>
        <fullName evidence="2">P-type Ca(2+) transporter</fullName>
        <ecNumber evidence="2">7.2.2.10</ecNumber>
    </recommendedName>
</protein>
<keyword evidence="8 10" id="KW-0472">Membrane</keyword>
<evidence type="ECO:0000256" key="4">
    <source>
        <dbReference type="ARBA" id="ARBA00022741"/>
    </source>
</evidence>
<keyword evidence="13" id="KW-1185">Reference proteome</keyword>
<dbReference type="InterPro" id="IPR036412">
    <property type="entry name" value="HAD-like_sf"/>
</dbReference>
<dbReference type="InterPro" id="IPR059000">
    <property type="entry name" value="ATPase_P-type_domA"/>
</dbReference>
<dbReference type="NCBIfam" id="TIGR01494">
    <property type="entry name" value="ATPase_P-type"/>
    <property type="match status" value="2"/>
</dbReference>
<dbReference type="SUPFAM" id="SSF81665">
    <property type="entry name" value="Calcium ATPase, transmembrane domain M"/>
    <property type="match status" value="1"/>
</dbReference>
<dbReference type="InterPro" id="IPR006068">
    <property type="entry name" value="ATPase_P-typ_cation-transptr_C"/>
</dbReference>
<feature type="compositionally biased region" description="Polar residues" evidence="9">
    <location>
        <begin position="423"/>
        <end position="434"/>
    </location>
</feature>
<dbReference type="Pfam" id="PF00689">
    <property type="entry name" value="Cation_ATPase_C"/>
    <property type="match status" value="1"/>
</dbReference>
<dbReference type="SFLD" id="SFLDG00002">
    <property type="entry name" value="C1.7:_P-type_atpase_like"/>
    <property type="match status" value="1"/>
</dbReference>
<dbReference type="SFLD" id="SFLDS00003">
    <property type="entry name" value="Haloacid_Dehalogenase"/>
    <property type="match status" value="1"/>
</dbReference>
<dbReference type="SUPFAM" id="SSF81653">
    <property type="entry name" value="Calcium ATPase, transduction domain A"/>
    <property type="match status" value="1"/>
</dbReference>
<feature type="transmembrane region" description="Helical" evidence="10">
    <location>
        <begin position="979"/>
        <end position="1000"/>
    </location>
</feature>
<sequence length="1034" mass="112718">MDYHLCTRKAAVQSVTEIAQFLQVDFSVGLNNAEVEKRRLASGSNSFNHGSRESLFTKYLEQFKEPMILLLLMSASVSFVMGQYDDTVSITAAVCIVVTVAFIQNYRSEKALDALKRLMPPKCHCIRNGQLSTFLASELVPGDVVFLSMGDRVPADLRLIEAVDLRVDESSLTGETEAVSKTADVLVFSSSSSSLSSSPSSVPSETLPHNYSPNGTSPTSIRIPSNDTQTTSSESVCDSAALDRLRGCHDLTNIAFMGTLVCCGTAKGVVIATGEHSEFGEVFRLMQSEEAPRTPLQKSMDRLGKHLSVISLLIIGFIVLVGLIQGRHVLELLNIGVSLAVAAIPEGLPIVVTVTLAIGQMRMASRNAIVRKLPAVETLGCVNVICADKTGTMTKNEMTVSQLISSSFERLTLLTSPDEASVPSVTSIRPSGTQASGAHGSDSSSHLYNVRSVCEHVRAHSTNDLFAVQIPCSPAFQRIVEIGCICNNAVLQDGKLHGQPTEGALLRLAVQLRIADTRQLYSRVHEWSFSSETKMMMVSCLRNGQTPLDVLLPKQFAAPTYFAKGAVDRILQRCAYVQSLPIQTATSPHPLRFNESPDCLHQPPPYPMTADYRTAILTEAATLGSLGLRVLAFADGSDPDQLTFHGLVGLLDPPRPGVDLCVRTLHESGVRVVMITGDALETARAIGSRLSLYRPGDYCLSGEEVDQLSVAALRTRVHNCTIFYRSGPRHKCKIVKALQNCGLVVAMTGDGVNDAVALKSSDIGVAMGDSGTDVCREASDIVLLDDNFATILAAIEEGKSIFHNIRNFVGFQLSTSIAALTLIALCTLLSLPTPLNAMQILFINILMDGPPAQSLGVESPDELVIKQPPRRAQDPILDRRLMTNVLVAASIIVAGTFWIFWLEMADNHVTPRDTTMTFTCFVLFDMFNALSFRSQKKSIFSLGFTTNRMFLIAVALSLFGQLLVIYLPPLQKVFQTESLSFIDLILLVCLSSSVFFISELRKLTCFHSWRLPKSCFFFRSRTGARYFKLDDNMV</sequence>
<keyword evidence="6" id="KW-1278">Translocase</keyword>
<proteinExistence type="predicted"/>
<keyword evidence="4" id="KW-0547">Nucleotide-binding</keyword>